<keyword evidence="1 3" id="KW-0547">Nucleotide-binding</keyword>
<comment type="similarity">
    <text evidence="2 3">Belongs to the YajQ family.</text>
</comment>
<proteinExistence type="inferred from homology"/>
<reference evidence="4" key="1">
    <citation type="submission" date="2021-02" db="EMBL/GenBank/DDBJ databases">
        <title>Sulfurospirillum tamanensis sp. nov.</title>
        <authorList>
            <person name="Frolova A."/>
            <person name="Merkel A."/>
            <person name="Slobodkin A."/>
        </authorList>
    </citation>
    <scope>NUCLEOTIDE SEQUENCE</scope>
    <source>
        <strain evidence="4">T05b</strain>
    </source>
</reference>
<evidence type="ECO:0000313" key="5">
    <source>
        <dbReference type="Proteomes" id="UP000703590"/>
    </source>
</evidence>
<dbReference type="EMBL" id="JAFHKK010000007">
    <property type="protein sequence ID" value="MBN2964034.1"/>
    <property type="molecule type" value="Genomic_DNA"/>
</dbReference>
<keyword evidence="5" id="KW-1185">Reference proteome</keyword>
<dbReference type="PANTHER" id="PTHR30476">
    <property type="entry name" value="UPF0234 PROTEIN YAJQ"/>
    <property type="match status" value="1"/>
</dbReference>
<sequence>MAKEHSFDITAEVDKQELKNALEQAKKEVANRYDFKGLLAEIDYNEKAKVITLTSTSDAKVEAIKEIVISKVIKRSIASEAIKELKRESVGGGNTKLTLQVVDVISSDDAKKIVKEIKAQKLKVQASIRGEEVRVTAKAIDDLQACIKMVKEMELPLPLSFTNFS</sequence>
<dbReference type="NCBIfam" id="NF003819">
    <property type="entry name" value="PRK05412.1"/>
    <property type="match status" value="1"/>
</dbReference>
<dbReference type="Gene3D" id="3.30.70.860">
    <property type="match status" value="1"/>
</dbReference>
<gene>
    <name evidence="4" type="ORF">JWV37_04495</name>
</gene>
<comment type="caution">
    <text evidence="4">The sequence shown here is derived from an EMBL/GenBank/DDBJ whole genome shotgun (WGS) entry which is preliminary data.</text>
</comment>
<accession>A0ABS2WQT2</accession>
<dbReference type="RefSeq" id="WP_205458586.1">
    <property type="nucleotide sequence ID" value="NZ_JAFHKK010000007.1"/>
</dbReference>
<dbReference type="InterPro" id="IPR007551">
    <property type="entry name" value="YajQ/Smlt4090-like"/>
</dbReference>
<dbReference type="InterPro" id="IPR035571">
    <property type="entry name" value="UPF0234-like_C"/>
</dbReference>
<dbReference type="Proteomes" id="UP000703590">
    <property type="component" value="Unassembled WGS sequence"/>
</dbReference>
<name>A0ABS2WQT2_9BACT</name>
<dbReference type="HAMAP" id="MF_00632">
    <property type="entry name" value="UPF0234"/>
    <property type="match status" value="1"/>
</dbReference>
<dbReference type="SUPFAM" id="SSF89963">
    <property type="entry name" value="YajQ-like"/>
    <property type="match status" value="2"/>
</dbReference>
<evidence type="ECO:0000256" key="1">
    <source>
        <dbReference type="ARBA" id="ARBA00022741"/>
    </source>
</evidence>
<evidence type="ECO:0000313" key="4">
    <source>
        <dbReference type="EMBL" id="MBN2964034.1"/>
    </source>
</evidence>
<dbReference type="InterPro" id="IPR035570">
    <property type="entry name" value="UPF0234_N"/>
</dbReference>
<dbReference type="PANTHER" id="PTHR30476:SF0">
    <property type="entry name" value="UPF0234 PROTEIN YAJQ"/>
    <property type="match status" value="1"/>
</dbReference>
<evidence type="ECO:0000256" key="3">
    <source>
        <dbReference type="HAMAP-Rule" id="MF_00632"/>
    </source>
</evidence>
<organism evidence="4 5">
    <name type="scientific">Sulfurospirillum tamanense</name>
    <dbReference type="NCBI Taxonomy" id="2813362"/>
    <lineage>
        <taxon>Bacteria</taxon>
        <taxon>Pseudomonadati</taxon>
        <taxon>Campylobacterota</taxon>
        <taxon>Epsilonproteobacteria</taxon>
        <taxon>Campylobacterales</taxon>
        <taxon>Sulfurospirillaceae</taxon>
        <taxon>Sulfurospirillum</taxon>
    </lineage>
</organism>
<comment type="function">
    <text evidence="3">Nucleotide-binding protein.</text>
</comment>
<protein>
    <recommendedName>
        <fullName evidence="3">Nucleotide-binding protein JWV37_04495</fullName>
    </recommendedName>
</protein>
<dbReference type="CDD" id="cd11740">
    <property type="entry name" value="YajQ_like"/>
    <property type="match status" value="1"/>
</dbReference>
<evidence type="ECO:0000256" key="2">
    <source>
        <dbReference type="ARBA" id="ARBA00093450"/>
    </source>
</evidence>
<dbReference type="Gene3D" id="3.30.70.990">
    <property type="entry name" value="YajQ-like, domain 2"/>
    <property type="match status" value="1"/>
</dbReference>
<dbReference type="Pfam" id="PF04461">
    <property type="entry name" value="YajQ"/>
    <property type="match status" value="1"/>
</dbReference>
<dbReference type="InterPro" id="IPR036183">
    <property type="entry name" value="YajQ-like_sf"/>
</dbReference>
<reference evidence="4" key="2">
    <citation type="submission" date="2021-02" db="EMBL/GenBank/DDBJ databases">
        <authorList>
            <person name="Merkel A.Y."/>
        </authorList>
    </citation>
    <scope>NUCLEOTIDE SEQUENCE</scope>
    <source>
        <strain evidence="4">T05b</strain>
    </source>
</reference>